<dbReference type="EMBL" id="JTEO01000004">
    <property type="protein sequence ID" value="MCQ6962516.1"/>
    <property type="molecule type" value="Genomic_DNA"/>
</dbReference>
<organism evidence="1 2">
    <name type="scientific">Methanolobus chelungpuianus</name>
    <dbReference type="NCBI Taxonomy" id="502115"/>
    <lineage>
        <taxon>Archaea</taxon>
        <taxon>Methanobacteriati</taxon>
        <taxon>Methanobacteriota</taxon>
        <taxon>Stenosarchaea group</taxon>
        <taxon>Methanomicrobia</taxon>
        <taxon>Methanosarcinales</taxon>
        <taxon>Methanosarcinaceae</taxon>
        <taxon>Methanolobus</taxon>
    </lineage>
</organism>
<evidence type="ECO:0000313" key="1">
    <source>
        <dbReference type="EMBL" id="MCQ6962516.1"/>
    </source>
</evidence>
<protein>
    <submittedName>
        <fullName evidence="1">Uncharacterized protein</fullName>
    </submittedName>
</protein>
<evidence type="ECO:0000313" key="2">
    <source>
        <dbReference type="Proteomes" id="UP001206983"/>
    </source>
</evidence>
<keyword evidence="2" id="KW-1185">Reference proteome</keyword>
<name>A0AAE3H9M7_9EURY</name>
<dbReference type="RefSeq" id="WP_256622296.1">
    <property type="nucleotide sequence ID" value="NZ_JTEO01000004.1"/>
</dbReference>
<gene>
    <name evidence="1" type="ORF">PV02_04980</name>
</gene>
<dbReference type="Proteomes" id="UP001206983">
    <property type="component" value="Unassembled WGS sequence"/>
</dbReference>
<reference evidence="1 2" key="1">
    <citation type="journal article" date="2011" name="Appl. Environ. Microbiol.">
        <title>Methanogenic archaea isolated from Taiwan's Chelungpu fault.</title>
        <authorList>
            <person name="Wu S.Y."/>
            <person name="Lai M.C."/>
        </authorList>
    </citation>
    <scope>NUCLEOTIDE SEQUENCE [LARGE SCALE GENOMIC DNA]</scope>
    <source>
        <strain evidence="1 2">St545Mb</strain>
    </source>
</reference>
<accession>A0AAE3H9M7</accession>
<comment type="caution">
    <text evidence="1">The sequence shown here is derived from an EMBL/GenBank/DDBJ whole genome shotgun (WGS) entry which is preliminary data.</text>
</comment>
<dbReference type="AlphaFoldDB" id="A0AAE3H9M7"/>
<proteinExistence type="predicted"/>
<sequence>MGKPEIFLEKSKNNSFRAYDIPLMMKSLKQDALRGIIDLSEDDLQWFRTYSFALQQLELNAGGRSPNFNESDWGGTIEDFGKVKSMVDEMERVGVVTNVGWTAGGNSLFNAPNPGMSFFNIPAPARYRQHVYCLIDAHLDKLYNRG</sequence>